<keyword evidence="2" id="KW-1185">Reference proteome</keyword>
<organism evidence="1 2">
    <name type="scientific">Cucumis sativus</name>
    <name type="common">Cucumber</name>
    <dbReference type="NCBI Taxonomy" id="3659"/>
    <lineage>
        <taxon>Eukaryota</taxon>
        <taxon>Viridiplantae</taxon>
        <taxon>Streptophyta</taxon>
        <taxon>Embryophyta</taxon>
        <taxon>Tracheophyta</taxon>
        <taxon>Spermatophyta</taxon>
        <taxon>Magnoliopsida</taxon>
        <taxon>eudicotyledons</taxon>
        <taxon>Gunneridae</taxon>
        <taxon>Pentapetalae</taxon>
        <taxon>rosids</taxon>
        <taxon>fabids</taxon>
        <taxon>Cucurbitales</taxon>
        <taxon>Cucurbitaceae</taxon>
        <taxon>Benincaseae</taxon>
        <taxon>Cucumis</taxon>
    </lineage>
</organism>
<sequence length="51" mass="5801">MGIVHCAFPTILGSYRRRTTAVEMKALPNNLRVYSYASEDEEHFSSHDVSL</sequence>
<evidence type="ECO:0000313" key="1">
    <source>
        <dbReference type="EMBL" id="KGN53781.1"/>
    </source>
</evidence>
<evidence type="ECO:0000313" key="2">
    <source>
        <dbReference type="Proteomes" id="UP000029981"/>
    </source>
</evidence>
<dbReference type="AlphaFoldDB" id="A0A0A0L0W2"/>
<accession>A0A0A0L0W2</accession>
<dbReference type="Proteomes" id="UP000029981">
    <property type="component" value="Chromosome 4"/>
</dbReference>
<name>A0A0A0L0W2_CUCSA</name>
<dbReference type="EMBL" id="CM002925">
    <property type="protein sequence ID" value="KGN53781.1"/>
    <property type="molecule type" value="Genomic_DNA"/>
</dbReference>
<reference evidence="1 2" key="4">
    <citation type="journal article" date="2011" name="BMC Genomics">
        <title>RNA-Seq improves annotation of protein-coding genes in the cucumber genome.</title>
        <authorList>
            <person name="Li Z."/>
            <person name="Zhang Z."/>
            <person name="Yan P."/>
            <person name="Huang S."/>
            <person name="Fei Z."/>
            <person name="Lin K."/>
        </authorList>
    </citation>
    <scope>NUCLEOTIDE SEQUENCE [LARGE SCALE GENOMIC DNA]</scope>
    <source>
        <strain evidence="2">cv. 9930</strain>
    </source>
</reference>
<proteinExistence type="predicted"/>
<reference evidence="1 2" key="3">
    <citation type="journal article" date="2010" name="BMC Genomics">
        <title>Transcriptome sequencing and comparative analysis of cucumber flowers with different sex types.</title>
        <authorList>
            <person name="Guo S."/>
            <person name="Zheng Y."/>
            <person name="Joung J.G."/>
            <person name="Liu S."/>
            <person name="Zhang Z."/>
            <person name="Crasta O.R."/>
            <person name="Sobral B.W."/>
            <person name="Xu Y."/>
            <person name="Huang S."/>
            <person name="Fei Z."/>
        </authorList>
    </citation>
    <scope>NUCLEOTIDE SEQUENCE [LARGE SCALE GENOMIC DNA]</scope>
    <source>
        <strain evidence="2">cv. 9930</strain>
    </source>
</reference>
<reference evidence="1 2" key="2">
    <citation type="journal article" date="2009" name="PLoS ONE">
        <title>An integrated genetic and cytogenetic map of the cucumber genome.</title>
        <authorList>
            <person name="Ren Y."/>
            <person name="Zhang Z."/>
            <person name="Liu J."/>
            <person name="Staub J.E."/>
            <person name="Han Y."/>
            <person name="Cheng Z."/>
            <person name="Li X."/>
            <person name="Lu J."/>
            <person name="Miao H."/>
            <person name="Kang H."/>
            <person name="Xie B."/>
            <person name="Gu X."/>
            <person name="Wang X."/>
            <person name="Du Y."/>
            <person name="Jin W."/>
            <person name="Huang S."/>
        </authorList>
    </citation>
    <scope>NUCLEOTIDE SEQUENCE [LARGE SCALE GENOMIC DNA]</scope>
    <source>
        <strain evidence="2">cv. 9930</strain>
    </source>
</reference>
<protein>
    <submittedName>
        <fullName evidence="1">Uncharacterized protein</fullName>
    </submittedName>
</protein>
<dbReference type="Gramene" id="KGN53781">
    <property type="protein sequence ID" value="KGN53781"/>
    <property type="gene ID" value="Csa_4G127000"/>
</dbReference>
<gene>
    <name evidence="1" type="ORF">Csa_4G127000</name>
</gene>
<reference evidence="1 2" key="1">
    <citation type="journal article" date="2009" name="Nat. Genet.">
        <title>The genome of the cucumber, Cucumis sativus L.</title>
        <authorList>
            <person name="Huang S."/>
            <person name="Li R."/>
            <person name="Zhang Z."/>
            <person name="Li L."/>
            <person name="Gu X."/>
            <person name="Fan W."/>
            <person name="Lucas W.J."/>
            <person name="Wang X."/>
            <person name="Xie B."/>
            <person name="Ni P."/>
            <person name="Ren Y."/>
            <person name="Zhu H."/>
            <person name="Li J."/>
            <person name="Lin K."/>
            <person name="Jin W."/>
            <person name="Fei Z."/>
            <person name="Li G."/>
            <person name="Staub J."/>
            <person name="Kilian A."/>
            <person name="van der Vossen E.A."/>
            <person name="Wu Y."/>
            <person name="Guo J."/>
            <person name="He J."/>
            <person name="Jia Z."/>
            <person name="Ren Y."/>
            <person name="Tian G."/>
            <person name="Lu Y."/>
            <person name="Ruan J."/>
            <person name="Qian W."/>
            <person name="Wang M."/>
            <person name="Huang Q."/>
            <person name="Li B."/>
            <person name="Xuan Z."/>
            <person name="Cao J."/>
            <person name="Asan"/>
            <person name="Wu Z."/>
            <person name="Zhang J."/>
            <person name="Cai Q."/>
            <person name="Bai Y."/>
            <person name="Zhao B."/>
            <person name="Han Y."/>
            <person name="Li Y."/>
            <person name="Li X."/>
            <person name="Wang S."/>
            <person name="Shi Q."/>
            <person name="Liu S."/>
            <person name="Cho W.K."/>
            <person name="Kim J.Y."/>
            <person name="Xu Y."/>
            <person name="Heller-Uszynska K."/>
            <person name="Miao H."/>
            <person name="Cheng Z."/>
            <person name="Zhang S."/>
            <person name="Wu J."/>
            <person name="Yang Y."/>
            <person name="Kang H."/>
            <person name="Li M."/>
            <person name="Liang H."/>
            <person name="Ren X."/>
            <person name="Shi Z."/>
            <person name="Wen M."/>
            <person name="Jian M."/>
            <person name="Yang H."/>
            <person name="Zhang G."/>
            <person name="Yang Z."/>
            <person name="Chen R."/>
            <person name="Liu S."/>
            <person name="Li J."/>
            <person name="Ma L."/>
            <person name="Liu H."/>
            <person name="Zhou Y."/>
            <person name="Zhao J."/>
            <person name="Fang X."/>
            <person name="Li G."/>
            <person name="Fang L."/>
            <person name="Li Y."/>
            <person name="Liu D."/>
            <person name="Zheng H."/>
            <person name="Zhang Y."/>
            <person name="Qin N."/>
            <person name="Li Z."/>
            <person name="Yang G."/>
            <person name="Yang S."/>
            <person name="Bolund L."/>
            <person name="Kristiansen K."/>
            <person name="Zheng H."/>
            <person name="Li S."/>
            <person name="Zhang X."/>
            <person name="Yang H."/>
            <person name="Wang J."/>
            <person name="Sun R."/>
            <person name="Zhang B."/>
            <person name="Jiang S."/>
            <person name="Wang J."/>
            <person name="Du Y."/>
            <person name="Li S."/>
        </authorList>
    </citation>
    <scope>NUCLEOTIDE SEQUENCE [LARGE SCALE GENOMIC DNA]</scope>
    <source>
        <strain evidence="2">cv. 9930</strain>
    </source>
</reference>